<keyword evidence="3" id="KW-1185">Reference proteome</keyword>
<reference evidence="2 3" key="1">
    <citation type="submission" date="2024-09" db="EMBL/GenBank/DDBJ databases">
        <authorList>
            <person name="Sun Q."/>
            <person name="Mori K."/>
        </authorList>
    </citation>
    <scope>NUCLEOTIDE SEQUENCE [LARGE SCALE GENOMIC DNA]</scope>
    <source>
        <strain evidence="2 3">JCM 6917</strain>
    </source>
</reference>
<keyword evidence="1" id="KW-0472">Membrane</keyword>
<protein>
    <submittedName>
        <fullName evidence="2">Uncharacterized protein</fullName>
    </submittedName>
</protein>
<name>A0ABV5ND53_9ACTN</name>
<accession>A0ABV5ND53</accession>
<sequence>MSYPRYRTPPRGRSSRGGQSPVTYVLLITVPALLAVAALRPR</sequence>
<organism evidence="2 3">
    <name type="scientific">Streptomyces cinereospinus</name>
    <dbReference type="NCBI Taxonomy" id="285561"/>
    <lineage>
        <taxon>Bacteria</taxon>
        <taxon>Bacillati</taxon>
        <taxon>Actinomycetota</taxon>
        <taxon>Actinomycetes</taxon>
        <taxon>Kitasatosporales</taxon>
        <taxon>Streptomycetaceae</taxon>
        <taxon>Streptomyces</taxon>
    </lineage>
</organism>
<keyword evidence="1" id="KW-1133">Transmembrane helix</keyword>
<proteinExistence type="predicted"/>
<keyword evidence="1" id="KW-0812">Transmembrane</keyword>
<evidence type="ECO:0000313" key="2">
    <source>
        <dbReference type="EMBL" id="MFB9467724.1"/>
    </source>
</evidence>
<gene>
    <name evidence="2" type="ORF">ACFF45_34860</name>
</gene>
<feature type="transmembrane region" description="Helical" evidence="1">
    <location>
        <begin position="21"/>
        <end position="39"/>
    </location>
</feature>
<comment type="caution">
    <text evidence="2">The sequence shown here is derived from an EMBL/GenBank/DDBJ whole genome shotgun (WGS) entry which is preliminary data.</text>
</comment>
<dbReference type="Proteomes" id="UP001589709">
    <property type="component" value="Unassembled WGS sequence"/>
</dbReference>
<dbReference type="EMBL" id="JBHMCY010000135">
    <property type="protein sequence ID" value="MFB9467724.1"/>
    <property type="molecule type" value="Genomic_DNA"/>
</dbReference>
<dbReference type="RefSeq" id="WP_381351025.1">
    <property type="nucleotide sequence ID" value="NZ_JBHMCY010000135.1"/>
</dbReference>
<evidence type="ECO:0000256" key="1">
    <source>
        <dbReference type="SAM" id="Phobius"/>
    </source>
</evidence>
<evidence type="ECO:0000313" key="3">
    <source>
        <dbReference type="Proteomes" id="UP001589709"/>
    </source>
</evidence>